<dbReference type="InterPro" id="IPR035911">
    <property type="entry name" value="MurE/MurF_N"/>
</dbReference>
<dbReference type="InterPro" id="IPR013221">
    <property type="entry name" value="Mur_ligase_cen"/>
</dbReference>
<feature type="domain" description="Mur ligase N-terminal catalytic" evidence="17">
    <location>
        <begin position="25"/>
        <end position="97"/>
    </location>
</feature>
<keyword evidence="6 15" id="KW-0131">Cell cycle</keyword>
<organism evidence="20 21">
    <name type="scientific">Ligilactobacillus ubinensis</name>
    <dbReference type="NCBI Taxonomy" id="2876789"/>
    <lineage>
        <taxon>Bacteria</taxon>
        <taxon>Bacillati</taxon>
        <taxon>Bacillota</taxon>
        <taxon>Bacilli</taxon>
        <taxon>Lactobacillales</taxon>
        <taxon>Lactobacillaceae</taxon>
        <taxon>Ligilactobacillus</taxon>
    </lineage>
</organism>
<dbReference type="AlphaFoldDB" id="A0A9X2JL28"/>
<feature type="binding site" evidence="15">
    <location>
        <position position="387"/>
    </location>
    <ligand>
        <name>meso-2,6-diaminopimelate</name>
        <dbReference type="ChEBI" id="CHEBI:57791"/>
    </ligand>
</feature>
<comment type="pathway">
    <text evidence="1 15 16">Cell wall biogenesis; peptidoglycan biosynthesis.</text>
</comment>
<evidence type="ECO:0000259" key="18">
    <source>
        <dbReference type="Pfam" id="PF02875"/>
    </source>
</evidence>
<keyword evidence="21" id="KW-1185">Reference proteome</keyword>
<comment type="PTM">
    <text evidence="15">Carboxylation is probably crucial for Mg(2+) binding and, consequently, for the gamma-phosphate positioning of ATP.</text>
</comment>
<evidence type="ECO:0000256" key="15">
    <source>
        <dbReference type="HAMAP-Rule" id="MF_00208"/>
    </source>
</evidence>
<keyword evidence="15" id="KW-0547">Nucleotide-binding</keyword>
<dbReference type="NCBIfam" id="NF001124">
    <property type="entry name" value="PRK00139.1-2"/>
    <property type="match status" value="1"/>
</dbReference>
<feature type="domain" description="Mur ligase C-terminal" evidence="18">
    <location>
        <begin position="338"/>
        <end position="464"/>
    </location>
</feature>
<dbReference type="Gene3D" id="3.40.1190.10">
    <property type="entry name" value="Mur-like, catalytic domain"/>
    <property type="match status" value="1"/>
</dbReference>
<keyword evidence="15" id="KW-0963">Cytoplasm</keyword>
<evidence type="ECO:0000256" key="12">
    <source>
        <dbReference type="ARBA" id="ARBA00075482"/>
    </source>
</evidence>
<dbReference type="EC" id="6.3.2.13" evidence="10 15"/>
<comment type="function">
    <text evidence="9 15">Catalyzes the addition of meso-diaminopimelic acid to the nucleotide precursor UDP-N-acetylmuramoyl-L-alanyl-D-glutamate (UMAG) in the biosynthesis of bacterial cell-wall peptidoglycan.</text>
</comment>
<evidence type="ECO:0000256" key="16">
    <source>
        <dbReference type="RuleBase" id="RU004135"/>
    </source>
</evidence>
<keyword evidence="3 15" id="KW-0132">Cell division</keyword>
<dbReference type="Gene3D" id="3.90.190.20">
    <property type="entry name" value="Mur ligase, C-terminal domain"/>
    <property type="match status" value="1"/>
</dbReference>
<dbReference type="Pfam" id="PF08245">
    <property type="entry name" value="Mur_ligase_M"/>
    <property type="match status" value="1"/>
</dbReference>
<dbReference type="InterPro" id="IPR036615">
    <property type="entry name" value="Mur_ligase_C_dom_sf"/>
</dbReference>
<feature type="binding site" evidence="15">
    <location>
        <position position="188"/>
    </location>
    <ligand>
        <name>UDP-N-acetyl-alpha-D-muramoyl-L-alanyl-D-glutamate</name>
        <dbReference type="ChEBI" id="CHEBI:83900"/>
    </ligand>
</feature>
<dbReference type="HAMAP" id="MF_00208">
    <property type="entry name" value="MurE"/>
    <property type="match status" value="1"/>
</dbReference>
<keyword evidence="15" id="KW-0067">ATP-binding</keyword>
<proteinExistence type="inferred from homology"/>
<dbReference type="GO" id="GO:0005524">
    <property type="term" value="F:ATP binding"/>
    <property type="evidence" value="ECO:0007669"/>
    <property type="project" value="UniProtKB-UniRule"/>
</dbReference>
<keyword evidence="15 20" id="KW-0436">Ligase</keyword>
<dbReference type="GO" id="GO:0005737">
    <property type="term" value="C:cytoplasm"/>
    <property type="evidence" value="ECO:0007669"/>
    <property type="project" value="UniProtKB-SubCell"/>
</dbReference>
<dbReference type="GO" id="GO:0000287">
    <property type="term" value="F:magnesium ion binding"/>
    <property type="evidence" value="ECO:0007669"/>
    <property type="project" value="UniProtKB-UniRule"/>
</dbReference>
<evidence type="ECO:0000256" key="11">
    <source>
        <dbReference type="ARBA" id="ARBA00072883"/>
    </source>
</evidence>
<keyword evidence="7 15" id="KW-0961">Cell wall biogenesis/degradation</keyword>
<comment type="cofactor">
    <cofactor evidence="15">
        <name>Mg(2+)</name>
        <dbReference type="ChEBI" id="CHEBI:18420"/>
    </cofactor>
</comment>
<dbReference type="InterPro" id="IPR000713">
    <property type="entry name" value="Mur_ligase_N"/>
</dbReference>
<name>A0A9X2JL28_9LACO</name>
<evidence type="ECO:0000256" key="8">
    <source>
        <dbReference type="ARBA" id="ARBA00050251"/>
    </source>
</evidence>
<feature type="binding site" evidence="15">
    <location>
        <position position="32"/>
    </location>
    <ligand>
        <name>UDP-N-acetyl-alpha-D-muramoyl-L-alanyl-D-glutamate</name>
        <dbReference type="ChEBI" id="CHEBI:83900"/>
    </ligand>
</feature>
<feature type="short sequence motif" description="Meso-diaminopimelate recognition motif" evidence="15">
    <location>
        <begin position="411"/>
        <end position="414"/>
    </location>
</feature>
<gene>
    <name evidence="15" type="primary">murE</name>
    <name evidence="20" type="ORF">LB941_03995</name>
</gene>
<feature type="binding site" evidence="15">
    <location>
        <position position="180"/>
    </location>
    <ligand>
        <name>UDP-N-acetyl-alpha-D-muramoyl-L-alanyl-D-glutamate</name>
        <dbReference type="ChEBI" id="CHEBI:83900"/>
    </ligand>
</feature>
<keyword evidence="5 15" id="KW-0573">Peptidoglycan synthesis</keyword>
<dbReference type="GO" id="GO:0071555">
    <property type="term" value="P:cell wall organization"/>
    <property type="evidence" value="ECO:0007669"/>
    <property type="project" value="UniProtKB-KW"/>
</dbReference>
<feature type="domain" description="Mur ligase central" evidence="19">
    <location>
        <begin position="109"/>
        <end position="315"/>
    </location>
</feature>
<dbReference type="Proteomes" id="UP001139006">
    <property type="component" value="Unassembled WGS sequence"/>
</dbReference>
<dbReference type="InterPro" id="IPR005761">
    <property type="entry name" value="UDP-N-AcMur-Glu-dNH2Pim_ligase"/>
</dbReference>
<feature type="binding site" evidence="15">
    <location>
        <position position="152"/>
    </location>
    <ligand>
        <name>UDP-N-acetyl-alpha-D-muramoyl-L-alanyl-D-glutamate</name>
        <dbReference type="ChEBI" id="CHEBI:83900"/>
    </ligand>
</feature>
<reference evidence="20 21" key="1">
    <citation type="journal article" date="2023" name="Int. J. Syst. Evol. Microbiol.">
        <title>Ligilactobacillus ubinensis sp. nov., a novel species isolated from the wild ferment of a durian fruit (Durio zibethinus).</title>
        <authorList>
            <person name="Heng Y.C."/>
            <person name="Menon N."/>
            <person name="Chen B."/>
            <person name="Loo B.Z.L."/>
            <person name="Wong G.W.J."/>
            <person name="Lim A.C.H."/>
            <person name="Silvaraju S."/>
            <person name="Kittelmann S."/>
        </authorList>
    </citation>
    <scope>NUCLEOTIDE SEQUENCE [LARGE SCALE GENOMIC DNA]</scope>
    <source>
        <strain evidence="20 21">WILCCON 0076</strain>
    </source>
</reference>
<comment type="caution">
    <text evidence="15">Lacks conserved residue(s) required for the propagation of feature annotation.</text>
</comment>
<evidence type="ECO:0000256" key="13">
    <source>
        <dbReference type="ARBA" id="ARBA00076158"/>
    </source>
</evidence>
<dbReference type="NCBIfam" id="TIGR01085">
    <property type="entry name" value="murE"/>
    <property type="match status" value="1"/>
</dbReference>
<evidence type="ECO:0000256" key="9">
    <source>
        <dbReference type="ARBA" id="ARBA00056782"/>
    </source>
</evidence>
<evidence type="ECO:0000256" key="10">
    <source>
        <dbReference type="ARBA" id="ARBA00066633"/>
    </source>
</evidence>
<keyword evidence="4 15" id="KW-0133">Cell shape</keyword>
<comment type="similarity">
    <text evidence="2 15">Belongs to the MurCDEF family. MurE subfamily.</text>
</comment>
<evidence type="ECO:0000256" key="14">
    <source>
        <dbReference type="ARBA" id="ARBA00081560"/>
    </source>
</evidence>
<evidence type="ECO:0000256" key="6">
    <source>
        <dbReference type="ARBA" id="ARBA00023306"/>
    </source>
</evidence>
<dbReference type="GO" id="GO:0008765">
    <property type="term" value="F:UDP-N-acetylmuramoylalanyl-D-glutamate-2,6-diaminopimelate ligase activity"/>
    <property type="evidence" value="ECO:0007669"/>
    <property type="project" value="UniProtKB-UniRule"/>
</dbReference>
<dbReference type="InterPro" id="IPR036565">
    <property type="entry name" value="Mur-like_cat_sf"/>
</dbReference>
<dbReference type="Gene3D" id="3.40.1390.10">
    <property type="entry name" value="MurE/MurF, N-terminal domain"/>
    <property type="match status" value="1"/>
</dbReference>
<comment type="caution">
    <text evidence="20">The sequence shown here is derived from an EMBL/GenBank/DDBJ whole genome shotgun (WGS) entry which is preliminary data.</text>
</comment>
<dbReference type="NCBIfam" id="NF001126">
    <property type="entry name" value="PRK00139.1-4"/>
    <property type="match status" value="1"/>
</dbReference>
<evidence type="ECO:0000256" key="7">
    <source>
        <dbReference type="ARBA" id="ARBA00023316"/>
    </source>
</evidence>
<feature type="binding site" evidence="15">
    <location>
        <position position="186"/>
    </location>
    <ligand>
        <name>UDP-N-acetyl-alpha-D-muramoyl-L-alanyl-D-glutamate</name>
        <dbReference type="ChEBI" id="CHEBI:83900"/>
    </ligand>
</feature>
<dbReference type="Pfam" id="PF01225">
    <property type="entry name" value="Mur_ligase"/>
    <property type="match status" value="1"/>
</dbReference>
<dbReference type="EMBL" id="JAIULA010000005">
    <property type="protein sequence ID" value="MCP0886499.1"/>
    <property type="molecule type" value="Genomic_DNA"/>
</dbReference>
<dbReference type="PANTHER" id="PTHR23135:SF4">
    <property type="entry name" value="UDP-N-ACETYLMURAMOYL-L-ALANYL-D-GLUTAMATE--2,6-DIAMINOPIMELATE LIGASE MURE HOMOLOG, CHLOROPLASTIC"/>
    <property type="match status" value="1"/>
</dbReference>
<accession>A0A9X2JL28</accession>
<evidence type="ECO:0000256" key="3">
    <source>
        <dbReference type="ARBA" id="ARBA00022618"/>
    </source>
</evidence>
<evidence type="ECO:0000313" key="20">
    <source>
        <dbReference type="EMBL" id="MCP0886499.1"/>
    </source>
</evidence>
<comment type="catalytic activity">
    <reaction evidence="8 15">
        <text>UDP-N-acetyl-alpha-D-muramoyl-L-alanyl-D-glutamate + meso-2,6-diaminopimelate + ATP = UDP-N-acetyl-alpha-D-muramoyl-L-alanyl-gamma-D-glutamyl-meso-2,6-diaminopimelate + ADP + phosphate + H(+)</text>
        <dbReference type="Rhea" id="RHEA:23676"/>
        <dbReference type="ChEBI" id="CHEBI:15378"/>
        <dbReference type="ChEBI" id="CHEBI:30616"/>
        <dbReference type="ChEBI" id="CHEBI:43474"/>
        <dbReference type="ChEBI" id="CHEBI:57791"/>
        <dbReference type="ChEBI" id="CHEBI:83900"/>
        <dbReference type="ChEBI" id="CHEBI:83905"/>
        <dbReference type="ChEBI" id="CHEBI:456216"/>
        <dbReference type="EC" id="6.3.2.13"/>
    </reaction>
</comment>
<evidence type="ECO:0000256" key="2">
    <source>
        <dbReference type="ARBA" id="ARBA00005898"/>
    </source>
</evidence>
<dbReference type="SUPFAM" id="SSF53244">
    <property type="entry name" value="MurD-like peptide ligases, peptide-binding domain"/>
    <property type="match status" value="1"/>
</dbReference>
<evidence type="ECO:0000259" key="17">
    <source>
        <dbReference type="Pfam" id="PF01225"/>
    </source>
</evidence>
<feature type="binding site" evidence="15">
    <location>
        <position position="466"/>
    </location>
    <ligand>
        <name>meso-2,6-diaminopimelate</name>
        <dbReference type="ChEBI" id="CHEBI:57791"/>
    </ligand>
</feature>
<dbReference type="FunFam" id="3.90.190.20:FF:000006">
    <property type="entry name" value="UDP-N-acetylmuramoyl-L-alanyl-D-glutamate--2,6-diaminopimelate ligase"/>
    <property type="match status" value="1"/>
</dbReference>
<feature type="binding site" evidence="15">
    <location>
        <begin position="111"/>
        <end position="117"/>
    </location>
    <ligand>
        <name>ATP</name>
        <dbReference type="ChEBI" id="CHEBI:30616"/>
    </ligand>
</feature>
<evidence type="ECO:0000256" key="1">
    <source>
        <dbReference type="ARBA" id="ARBA00004752"/>
    </source>
</evidence>
<evidence type="ECO:0000313" key="21">
    <source>
        <dbReference type="Proteomes" id="UP001139006"/>
    </source>
</evidence>
<dbReference type="RefSeq" id="WP_253359666.1">
    <property type="nucleotide sequence ID" value="NZ_JAIULA010000005.1"/>
</dbReference>
<feature type="modified residue" description="N6-carboxylysine" evidence="15">
    <location>
        <position position="220"/>
    </location>
</feature>
<dbReference type="GO" id="GO:0051301">
    <property type="term" value="P:cell division"/>
    <property type="evidence" value="ECO:0007669"/>
    <property type="project" value="UniProtKB-KW"/>
</dbReference>
<evidence type="ECO:0000256" key="5">
    <source>
        <dbReference type="ARBA" id="ARBA00022984"/>
    </source>
</evidence>
<protein>
    <recommendedName>
        <fullName evidence="11 15">UDP-N-acetylmuramoyl-L-alanyl-D-glutamate--2,6-diaminopimelate ligase</fullName>
        <ecNumber evidence="10 15">6.3.2.13</ecNumber>
    </recommendedName>
    <alternativeName>
        <fullName evidence="12 15">Meso-A2pm-adding enzyme</fullName>
    </alternativeName>
    <alternativeName>
        <fullName evidence="13 15">Meso-diaminopimelate-adding enzyme</fullName>
    </alternativeName>
    <alternativeName>
        <fullName evidence="14 15">UDP-MurNAc-L-Ala-D-Glu:meso-diaminopimelate ligase</fullName>
    </alternativeName>
    <alternativeName>
        <fullName evidence="15">UDP-MurNAc-tripeptide synthetase</fullName>
    </alternativeName>
    <alternativeName>
        <fullName evidence="15">UDP-N-acetylmuramyl-tripeptide synthetase</fullName>
    </alternativeName>
</protein>
<evidence type="ECO:0000259" key="19">
    <source>
        <dbReference type="Pfam" id="PF08245"/>
    </source>
</evidence>
<dbReference type="PANTHER" id="PTHR23135">
    <property type="entry name" value="MUR LIGASE FAMILY MEMBER"/>
    <property type="match status" value="1"/>
</dbReference>
<dbReference type="GO" id="GO:0009252">
    <property type="term" value="P:peptidoglycan biosynthetic process"/>
    <property type="evidence" value="ECO:0007669"/>
    <property type="project" value="UniProtKB-UniRule"/>
</dbReference>
<evidence type="ECO:0000256" key="4">
    <source>
        <dbReference type="ARBA" id="ARBA00022960"/>
    </source>
</evidence>
<dbReference type="GO" id="GO:0008360">
    <property type="term" value="P:regulation of cell shape"/>
    <property type="evidence" value="ECO:0007669"/>
    <property type="project" value="UniProtKB-KW"/>
</dbReference>
<keyword evidence="15" id="KW-0460">Magnesium</keyword>
<feature type="binding site" evidence="15">
    <location>
        <position position="462"/>
    </location>
    <ligand>
        <name>meso-2,6-diaminopimelate</name>
        <dbReference type="ChEBI" id="CHEBI:57791"/>
    </ligand>
</feature>
<comment type="subcellular location">
    <subcellularLocation>
        <location evidence="15 16">Cytoplasm</location>
    </subcellularLocation>
</comment>
<sequence length="494" mass="54461">MLASELLKVLKFKQVIPEKYSDFSISLVTQDTREVVENSIFIAISGYTVDGHQYVRQAIEKGAKMIIAQKPLGEMLVPVVYVENTNRAMALLSNTFYGAPSHAMKVIGVTGTNGKTTVTHMIDAIFRDQGEKTGLVGTMYRRIGDEVLKTANTTPDIITLQRTMQKMVEVGVSEAAIEVSSVALVQGRVWGVDFDIAVFTNFTQDHLDYHKTMDNYAHAKSLLFSQLGNGYTISGDAKVAIFNNDDSMSQRFMEDTAAQVMTYGIKNDAIIRASNIKIHAHGTDFDLKVFNNKYHLHVKTIGMFNVYNLLAAYSAAYVAGVDSNRIVEALENFSGVKGRLQLVTSNSGASAIVDYSHTPDGLLNALKTINEFAVGKVYCVIGCGGDRDHDKRPKMAKIAVENCDYAIFTSDNPRTEEPKSIIDAMLTGVPNGMKATVLLDRRQAIQTAIMKAKPNDIVLIAGKGHEDYQIIGHTKHHFDDVEEANKAFKLKEKN</sequence>
<feature type="binding site" evidence="15">
    <location>
        <begin position="153"/>
        <end position="154"/>
    </location>
    <ligand>
        <name>UDP-N-acetyl-alpha-D-muramoyl-L-alanyl-D-glutamate</name>
        <dbReference type="ChEBI" id="CHEBI:83900"/>
    </ligand>
</feature>
<dbReference type="InterPro" id="IPR004101">
    <property type="entry name" value="Mur_ligase_C"/>
</dbReference>
<dbReference type="Pfam" id="PF02875">
    <property type="entry name" value="Mur_ligase_C"/>
    <property type="match status" value="1"/>
</dbReference>
<dbReference type="SUPFAM" id="SSF63418">
    <property type="entry name" value="MurE/MurF N-terminal domain"/>
    <property type="match status" value="1"/>
</dbReference>
<feature type="binding site" evidence="15">
    <location>
        <begin position="411"/>
        <end position="414"/>
    </location>
    <ligand>
        <name>meso-2,6-diaminopimelate</name>
        <dbReference type="ChEBI" id="CHEBI:57791"/>
    </ligand>
</feature>
<dbReference type="SUPFAM" id="SSF53623">
    <property type="entry name" value="MurD-like peptide ligases, catalytic domain"/>
    <property type="match status" value="1"/>
</dbReference>